<dbReference type="GO" id="GO:0006275">
    <property type="term" value="P:regulation of DNA replication"/>
    <property type="evidence" value="ECO:0007669"/>
    <property type="project" value="InterPro"/>
</dbReference>
<dbReference type="GO" id="GO:0005524">
    <property type="term" value="F:ATP binding"/>
    <property type="evidence" value="ECO:0007669"/>
    <property type="project" value="InterPro"/>
</dbReference>
<evidence type="ECO:0000259" key="1">
    <source>
        <dbReference type="SMART" id="SM00760"/>
    </source>
</evidence>
<name>A0A7W6DU76_9RHOB</name>
<dbReference type="RefSeq" id="WP_183966307.1">
    <property type="nucleotide sequence ID" value="NZ_BAABBZ010000007.1"/>
</dbReference>
<evidence type="ECO:0000313" key="3">
    <source>
        <dbReference type="Proteomes" id="UP000541426"/>
    </source>
</evidence>
<dbReference type="InterPro" id="IPR010921">
    <property type="entry name" value="Trp_repressor/repl_initiator"/>
</dbReference>
<dbReference type="SUPFAM" id="SSF48295">
    <property type="entry name" value="TrpR-like"/>
    <property type="match status" value="1"/>
</dbReference>
<dbReference type="AlphaFoldDB" id="A0A7W6DU76"/>
<dbReference type="GO" id="GO:0006270">
    <property type="term" value="P:DNA replication initiation"/>
    <property type="evidence" value="ECO:0007669"/>
    <property type="project" value="InterPro"/>
</dbReference>
<protein>
    <submittedName>
        <fullName evidence="2">Chromosomal replication initiation ATPase DnaA</fullName>
    </submittedName>
</protein>
<comment type="caution">
    <text evidence="2">The sequence shown here is derived from an EMBL/GenBank/DDBJ whole genome shotgun (WGS) entry which is preliminary data.</text>
</comment>
<keyword evidence="3" id="KW-1185">Reference proteome</keyword>
<reference evidence="2 3" key="1">
    <citation type="submission" date="2020-08" db="EMBL/GenBank/DDBJ databases">
        <title>Genomic Encyclopedia of Type Strains, Phase IV (KMG-IV): sequencing the most valuable type-strain genomes for metagenomic binning, comparative biology and taxonomic classification.</title>
        <authorList>
            <person name="Goeker M."/>
        </authorList>
    </citation>
    <scope>NUCLEOTIDE SEQUENCE [LARGE SCALE GENOMIC DNA]</scope>
    <source>
        <strain evidence="2 3">DSM 102235</strain>
    </source>
</reference>
<gene>
    <name evidence="2" type="ORF">GGQ68_002496</name>
</gene>
<sequence length="120" mass="13465">MDLIVRVVADVWGVPVADILGPKKFPMLVRPRFAVILLAQRLTEFSLAETARFLKRDHTSGVNGKKRAEHFEATSIKYAARMRQAERLLRFSTGPVVFVRSPSRVKAPLFLRSSSGEVLS</sequence>
<dbReference type="InterPro" id="IPR013159">
    <property type="entry name" value="DnaA_C"/>
</dbReference>
<dbReference type="SMART" id="SM00760">
    <property type="entry name" value="Bac_DnaA_C"/>
    <property type="match status" value="1"/>
</dbReference>
<dbReference type="EMBL" id="JACIEJ010000005">
    <property type="protein sequence ID" value="MBB3986158.1"/>
    <property type="molecule type" value="Genomic_DNA"/>
</dbReference>
<accession>A0A7W6DU76</accession>
<dbReference type="GO" id="GO:0043565">
    <property type="term" value="F:sequence-specific DNA binding"/>
    <property type="evidence" value="ECO:0007669"/>
    <property type="project" value="InterPro"/>
</dbReference>
<evidence type="ECO:0000313" key="2">
    <source>
        <dbReference type="EMBL" id="MBB3986158.1"/>
    </source>
</evidence>
<dbReference type="Gene3D" id="1.10.1750.10">
    <property type="match status" value="1"/>
</dbReference>
<proteinExistence type="predicted"/>
<dbReference type="Pfam" id="PF08299">
    <property type="entry name" value="Bac_DnaA_C"/>
    <property type="match status" value="1"/>
</dbReference>
<dbReference type="CDD" id="cd06571">
    <property type="entry name" value="Bac_DnaA_C"/>
    <property type="match status" value="1"/>
</dbReference>
<feature type="domain" description="Chromosomal replication initiator DnaA C-terminal" evidence="1">
    <location>
        <begin position="1"/>
        <end position="68"/>
    </location>
</feature>
<organism evidence="2 3">
    <name type="scientific">Sagittula marina</name>
    <dbReference type="NCBI Taxonomy" id="943940"/>
    <lineage>
        <taxon>Bacteria</taxon>
        <taxon>Pseudomonadati</taxon>
        <taxon>Pseudomonadota</taxon>
        <taxon>Alphaproteobacteria</taxon>
        <taxon>Rhodobacterales</taxon>
        <taxon>Roseobacteraceae</taxon>
        <taxon>Sagittula</taxon>
    </lineage>
</organism>
<dbReference type="Proteomes" id="UP000541426">
    <property type="component" value="Unassembled WGS sequence"/>
</dbReference>